<dbReference type="AlphaFoldDB" id="A0A7S0N6I6"/>
<proteinExistence type="predicted"/>
<evidence type="ECO:0008006" key="2">
    <source>
        <dbReference type="Google" id="ProtNLM"/>
    </source>
</evidence>
<protein>
    <recommendedName>
        <fullName evidence="2">ADP,ATP carrier protein</fullName>
    </recommendedName>
</protein>
<dbReference type="EMBL" id="HBFA01012758">
    <property type="protein sequence ID" value="CAD8660999.1"/>
    <property type="molecule type" value="Transcribed_RNA"/>
</dbReference>
<name>A0A7S0N6I6_9CHLO</name>
<gene>
    <name evidence="1" type="ORF">POBO1169_LOCUS6636</name>
</gene>
<accession>A0A7S0N6I6</accession>
<organism evidence="1">
    <name type="scientific">Pyramimonas obovata</name>
    <dbReference type="NCBI Taxonomy" id="1411642"/>
    <lineage>
        <taxon>Eukaryota</taxon>
        <taxon>Viridiplantae</taxon>
        <taxon>Chlorophyta</taxon>
        <taxon>Pyramimonadophyceae</taxon>
        <taxon>Pyramimonadales</taxon>
        <taxon>Pyramimonadaceae</taxon>
        <taxon>Pyramimonas</taxon>
        <taxon>Pyramimonas incertae sedis</taxon>
    </lineage>
</organism>
<evidence type="ECO:0000313" key="1">
    <source>
        <dbReference type="EMBL" id="CAD8660999.1"/>
    </source>
</evidence>
<reference evidence="1" key="1">
    <citation type="submission" date="2021-01" db="EMBL/GenBank/DDBJ databases">
        <authorList>
            <person name="Corre E."/>
            <person name="Pelletier E."/>
            <person name="Niang G."/>
            <person name="Scheremetjew M."/>
            <person name="Finn R."/>
            <person name="Kale V."/>
            <person name="Holt S."/>
            <person name="Cochrane G."/>
            <person name="Meng A."/>
            <person name="Brown T."/>
            <person name="Cohen L."/>
        </authorList>
    </citation>
    <scope>NUCLEOTIDE SEQUENCE</scope>
    <source>
        <strain evidence="1">CCMP722</strain>
    </source>
</reference>
<sequence length="285" mass="30419">MDPSTLSTDQIKLGGGLGASVISNITGIPFDRFRVLTANDLASKHPLGTHLKETFRSPGAAFTGGFARVGMKQMATSLNLYVPGDLRAAYPFLSAFGVGMGFSPILNVPRMLQLGRLSGLSYPQAVKNTFFTSAGLKGYAQNTMIFAPGEGFRMMMCFGTKDFLMPKIGGKEDAHMIHSTIGVPVHTGKMALIAGPLVAAVETTSALVTETVSTIQAKLAADKAAGGATKEFGTVLKETITPGYMGRCWTALFVKNVMANTPLFWFMFAADYYSRIASARESETK</sequence>